<dbReference type="EMBL" id="SUTK01000065">
    <property type="protein sequence ID" value="MBE6502480.1"/>
    <property type="molecule type" value="Genomic_DNA"/>
</dbReference>
<evidence type="ECO:0000313" key="2">
    <source>
        <dbReference type="EMBL" id="MBE6502480.1"/>
    </source>
</evidence>
<keyword evidence="2" id="KW-0540">Nuclease</keyword>
<dbReference type="InterPro" id="IPR012337">
    <property type="entry name" value="RNaseH-like_sf"/>
</dbReference>
<dbReference type="Proteomes" id="UP000783037">
    <property type="component" value="Unassembled WGS sequence"/>
</dbReference>
<dbReference type="InterPro" id="IPR036397">
    <property type="entry name" value="RNaseH_sf"/>
</dbReference>
<keyword evidence="2" id="KW-0378">Hydrolase</keyword>
<dbReference type="Pfam" id="PF00929">
    <property type="entry name" value="RNase_T"/>
    <property type="match status" value="1"/>
</dbReference>
<dbReference type="InterPro" id="IPR013520">
    <property type="entry name" value="Ribonucl_H"/>
</dbReference>
<dbReference type="CDD" id="cd06127">
    <property type="entry name" value="DEDDh"/>
    <property type="match status" value="1"/>
</dbReference>
<comment type="caution">
    <text evidence="2">The sequence shown here is derived from an EMBL/GenBank/DDBJ whole genome shotgun (WGS) entry which is preliminary data.</text>
</comment>
<sequence>MKVIFFDTETTGLDFKESRIIELAMLIVEDGKIEEYDEFINVGFDLPSKITEITGITDEMLITEGISEAIVAEDLKSHLTPGTLMIAHNCQFDLTFVYGLLKRHYPDEAEDIVSNLNWIDTVTVLKDRKEFPHKLIDAVKYYGIEEVNFHRAIDDTKALYDVTVALKNERDDLVEYINVFGYNPKWGVSGPKFPFIEYKRQYFNKRIVEPDDILPKK</sequence>
<dbReference type="SUPFAM" id="SSF53098">
    <property type="entry name" value="Ribonuclease H-like"/>
    <property type="match status" value="1"/>
</dbReference>
<keyword evidence="2" id="KW-0269">Exonuclease</keyword>
<dbReference type="GO" id="GO:0003676">
    <property type="term" value="F:nucleic acid binding"/>
    <property type="evidence" value="ECO:0007669"/>
    <property type="project" value="InterPro"/>
</dbReference>
<reference evidence="2" key="1">
    <citation type="submission" date="2019-04" db="EMBL/GenBank/DDBJ databases">
        <title>Evolution of Biomass-Degrading Anaerobic Consortia Revealed by Metagenomics.</title>
        <authorList>
            <person name="Peng X."/>
        </authorList>
    </citation>
    <scope>NUCLEOTIDE SEQUENCE</scope>
    <source>
        <strain evidence="2">SIG18</strain>
    </source>
</reference>
<protein>
    <submittedName>
        <fullName evidence="2">3'-5' exonuclease</fullName>
    </submittedName>
</protein>
<name>A0A8T3VC95_9EURY</name>
<proteinExistence type="predicted"/>
<dbReference type="GO" id="GO:0005829">
    <property type="term" value="C:cytosol"/>
    <property type="evidence" value="ECO:0007669"/>
    <property type="project" value="TreeGrafter"/>
</dbReference>
<feature type="domain" description="Exonuclease" evidence="1">
    <location>
        <begin position="2"/>
        <end position="172"/>
    </location>
</feature>
<dbReference type="RefSeq" id="WP_303739568.1">
    <property type="nucleotide sequence ID" value="NZ_SUTK01000065.1"/>
</dbReference>
<evidence type="ECO:0000259" key="1">
    <source>
        <dbReference type="SMART" id="SM00479"/>
    </source>
</evidence>
<accession>A0A8T3VC95</accession>
<dbReference type="SMART" id="SM00479">
    <property type="entry name" value="EXOIII"/>
    <property type="match status" value="1"/>
</dbReference>
<dbReference type="Gene3D" id="3.30.420.10">
    <property type="entry name" value="Ribonuclease H-like superfamily/Ribonuclease H"/>
    <property type="match status" value="1"/>
</dbReference>
<dbReference type="PANTHER" id="PTHR30231:SF37">
    <property type="entry name" value="EXODEOXYRIBONUCLEASE 10"/>
    <property type="match status" value="1"/>
</dbReference>
<dbReference type="GO" id="GO:0045004">
    <property type="term" value="P:DNA replication proofreading"/>
    <property type="evidence" value="ECO:0007669"/>
    <property type="project" value="TreeGrafter"/>
</dbReference>
<dbReference type="PANTHER" id="PTHR30231">
    <property type="entry name" value="DNA POLYMERASE III SUBUNIT EPSILON"/>
    <property type="match status" value="1"/>
</dbReference>
<gene>
    <name evidence="2" type="ORF">E7Z79_08585</name>
</gene>
<organism evidence="2 3">
    <name type="scientific">Methanobrevibacter thaueri</name>
    <dbReference type="NCBI Taxonomy" id="190975"/>
    <lineage>
        <taxon>Archaea</taxon>
        <taxon>Methanobacteriati</taxon>
        <taxon>Methanobacteriota</taxon>
        <taxon>Methanomada group</taxon>
        <taxon>Methanobacteria</taxon>
        <taxon>Methanobacteriales</taxon>
        <taxon>Methanobacteriaceae</taxon>
        <taxon>Methanobrevibacter</taxon>
    </lineage>
</organism>
<dbReference type="AlphaFoldDB" id="A0A8T3VC95"/>
<evidence type="ECO:0000313" key="3">
    <source>
        <dbReference type="Proteomes" id="UP000783037"/>
    </source>
</evidence>
<dbReference type="GO" id="GO:0008408">
    <property type="term" value="F:3'-5' exonuclease activity"/>
    <property type="evidence" value="ECO:0007669"/>
    <property type="project" value="TreeGrafter"/>
</dbReference>